<dbReference type="Proteomes" id="UP001060085">
    <property type="component" value="Linkage Group LG04"/>
</dbReference>
<comment type="caution">
    <text evidence="1">The sequence shown here is derived from an EMBL/GenBank/DDBJ whole genome shotgun (WGS) entry which is preliminary data.</text>
</comment>
<keyword evidence="2" id="KW-1185">Reference proteome</keyword>
<protein>
    <submittedName>
        <fullName evidence="1">Uncharacterized protein</fullName>
    </submittedName>
</protein>
<gene>
    <name evidence="1" type="ORF">M9H77_18242</name>
</gene>
<organism evidence="1 2">
    <name type="scientific">Catharanthus roseus</name>
    <name type="common">Madagascar periwinkle</name>
    <name type="synonym">Vinca rosea</name>
    <dbReference type="NCBI Taxonomy" id="4058"/>
    <lineage>
        <taxon>Eukaryota</taxon>
        <taxon>Viridiplantae</taxon>
        <taxon>Streptophyta</taxon>
        <taxon>Embryophyta</taxon>
        <taxon>Tracheophyta</taxon>
        <taxon>Spermatophyta</taxon>
        <taxon>Magnoliopsida</taxon>
        <taxon>eudicotyledons</taxon>
        <taxon>Gunneridae</taxon>
        <taxon>Pentapetalae</taxon>
        <taxon>asterids</taxon>
        <taxon>lamiids</taxon>
        <taxon>Gentianales</taxon>
        <taxon>Apocynaceae</taxon>
        <taxon>Rauvolfioideae</taxon>
        <taxon>Vinceae</taxon>
        <taxon>Catharanthinae</taxon>
        <taxon>Catharanthus</taxon>
    </lineage>
</organism>
<sequence>MLMKLTLSLLVNPYVCRILKIQTRMKMESFPTTLRFILRKLRIEDKGRIVEKELGAIHEELPISLSLSPSLMCYEVSFVQLKLFLEYYLSHVSITGDICAISFLVTVSFLLNLIGSMFDPSCYDFGVINNASIESIVVGFGLHGALFDILHDRCLGKFVENFGYVSSFLDTFMENHNDFVFLNQLMYFVSGQVEFSCNE</sequence>
<evidence type="ECO:0000313" key="1">
    <source>
        <dbReference type="EMBL" id="KAI5668389.1"/>
    </source>
</evidence>
<name>A0ACC0B6W5_CATRO</name>
<reference evidence="2" key="1">
    <citation type="journal article" date="2023" name="Nat. Plants">
        <title>Single-cell RNA sequencing provides a high-resolution roadmap for understanding the multicellular compartmentation of specialized metabolism.</title>
        <authorList>
            <person name="Sun S."/>
            <person name="Shen X."/>
            <person name="Li Y."/>
            <person name="Li Y."/>
            <person name="Wang S."/>
            <person name="Li R."/>
            <person name="Zhang H."/>
            <person name="Shen G."/>
            <person name="Guo B."/>
            <person name="Wei J."/>
            <person name="Xu J."/>
            <person name="St-Pierre B."/>
            <person name="Chen S."/>
            <person name="Sun C."/>
        </authorList>
    </citation>
    <scope>NUCLEOTIDE SEQUENCE [LARGE SCALE GENOMIC DNA]</scope>
</reference>
<evidence type="ECO:0000313" key="2">
    <source>
        <dbReference type="Proteomes" id="UP001060085"/>
    </source>
</evidence>
<dbReference type="EMBL" id="CM044704">
    <property type="protein sequence ID" value="KAI5668389.1"/>
    <property type="molecule type" value="Genomic_DNA"/>
</dbReference>
<proteinExistence type="predicted"/>
<accession>A0ACC0B6W5</accession>